<dbReference type="InterPro" id="IPR050678">
    <property type="entry name" value="DNA_Partitioning_ATPase"/>
</dbReference>
<evidence type="ECO:0000313" key="2">
    <source>
        <dbReference type="EMBL" id="MFC6767829.1"/>
    </source>
</evidence>
<dbReference type="RefSeq" id="WP_273740688.1">
    <property type="nucleotide sequence ID" value="NZ_JAQIVI010000432.1"/>
</dbReference>
<comment type="caution">
    <text evidence="2">The sequence shown here is derived from an EMBL/GenBank/DDBJ whole genome shotgun (WGS) entry which is preliminary data.</text>
</comment>
<proteinExistence type="predicted"/>
<dbReference type="PANTHER" id="PTHR13696:SF99">
    <property type="entry name" value="COBYRINIC ACID AC-DIAMIDE SYNTHASE"/>
    <property type="match status" value="1"/>
</dbReference>
<dbReference type="PANTHER" id="PTHR13696">
    <property type="entry name" value="P-LOOP CONTAINING NUCLEOSIDE TRIPHOSPHATE HYDROLASE"/>
    <property type="match status" value="1"/>
</dbReference>
<gene>
    <name evidence="2" type="ORF">ACFQE6_23395</name>
</gene>
<evidence type="ECO:0000259" key="1">
    <source>
        <dbReference type="Pfam" id="PF13614"/>
    </source>
</evidence>
<sequence>MAANTTPRAVCFPMLKGGFGKSTFASTLGGILGDFRDHSVLVVDLDPAGHLSTGLGYYTRENDSATDLADVLLEGEPLEAIVKNPGHGFDFIPALNLDTISDELSKDSVLASDLKMKQELVDKHLGEQYDYMLFDVPGTRKKLTNNAVIAAPNAILPLMPKPEAMNGLRETAIRLVEPIRQQLGEFNILATVPNDLSARIDHQTTDRKLLESMNTQESFASFLLAGNDGVDPQQGTLSNGHDLETVLNDHIPPFARIRSDEWAAIDAGEVSPPKPPIRHTGAIGDAYEERKPLTAHDPENPQLEHFGVVADIIETGGINQ</sequence>
<dbReference type="CDD" id="cd02042">
    <property type="entry name" value="ParAB_family"/>
    <property type="match status" value="1"/>
</dbReference>
<feature type="domain" description="AAA" evidence="1">
    <location>
        <begin position="10"/>
        <end position="181"/>
    </location>
</feature>
<dbReference type="AlphaFoldDB" id="A0ABD5SS66"/>
<dbReference type="Gene3D" id="3.40.50.300">
    <property type="entry name" value="P-loop containing nucleotide triphosphate hydrolases"/>
    <property type="match status" value="1"/>
</dbReference>
<protein>
    <submittedName>
        <fullName evidence="2">ParA family protein</fullName>
    </submittedName>
</protein>
<reference evidence="2 3" key="1">
    <citation type="journal article" date="2019" name="Int. J. Syst. Evol. Microbiol.">
        <title>The Global Catalogue of Microorganisms (GCM) 10K type strain sequencing project: providing services to taxonomists for standard genome sequencing and annotation.</title>
        <authorList>
            <consortium name="The Broad Institute Genomics Platform"/>
            <consortium name="The Broad Institute Genome Sequencing Center for Infectious Disease"/>
            <person name="Wu L."/>
            <person name="Ma J."/>
        </authorList>
    </citation>
    <scope>NUCLEOTIDE SEQUENCE [LARGE SCALE GENOMIC DNA]</scope>
    <source>
        <strain evidence="2 3">LMG 29247</strain>
    </source>
</reference>
<name>A0ABD5SS66_9EURY</name>
<accession>A0ABD5SS66</accession>
<dbReference type="EMBL" id="JBHSWV010000432">
    <property type="protein sequence ID" value="MFC6767829.1"/>
    <property type="molecule type" value="Genomic_DNA"/>
</dbReference>
<dbReference type="SUPFAM" id="SSF52540">
    <property type="entry name" value="P-loop containing nucleoside triphosphate hydrolases"/>
    <property type="match status" value="1"/>
</dbReference>
<dbReference type="InterPro" id="IPR025669">
    <property type="entry name" value="AAA_dom"/>
</dbReference>
<dbReference type="Pfam" id="PF13614">
    <property type="entry name" value="AAA_31"/>
    <property type="match status" value="1"/>
</dbReference>
<dbReference type="InterPro" id="IPR027417">
    <property type="entry name" value="P-loop_NTPase"/>
</dbReference>
<organism evidence="2 3">
    <name type="scientific">Natrinema soli</name>
    <dbReference type="NCBI Taxonomy" id="1930624"/>
    <lineage>
        <taxon>Archaea</taxon>
        <taxon>Methanobacteriati</taxon>
        <taxon>Methanobacteriota</taxon>
        <taxon>Stenosarchaea group</taxon>
        <taxon>Halobacteria</taxon>
        <taxon>Halobacteriales</taxon>
        <taxon>Natrialbaceae</taxon>
        <taxon>Natrinema</taxon>
    </lineage>
</organism>
<evidence type="ECO:0000313" key="3">
    <source>
        <dbReference type="Proteomes" id="UP001596383"/>
    </source>
</evidence>
<dbReference type="Proteomes" id="UP001596383">
    <property type="component" value="Unassembled WGS sequence"/>
</dbReference>
<keyword evidence="3" id="KW-1185">Reference proteome</keyword>